<dbReference type="PANTHER" id="PTHR13078">
    <property type="entry name" value="PEROXISOMAL MULTIFUNCTIONAL ENZYME TYPE 2-RELATED"/>
    <property type="match status" value="1"/>
</dbReference>
<organism evidence="3 4">
    <name type="scientific">Acidovorax soli</name>
    <dbReference type="NCBI Taxonomy" id="592050"/>
    <lineage>
        <taxon>Bacteria</taxon>
        <taxon>Pseudomonadati</taxon>
        <taxon>Pseudomonadota</taxon>
        <taxon>Betaproteobacteria</taxon>
        <taxon>Burkholderiales</taxon>
        <taxon>Comamonadaceae</taxon>
        <taxon>Acidovorax</taxon>
    </lineage>
</organism>
<dbReference type="InterPro" id="IPR002539">
    <property type="entry name" value="MaoC-like_dom"/>
</dbReference>
<dbReference type="InterPro" id="IPR039569">
    <property type="entry name" value="FAS1-like_DH_region"/>
</dbReference>
<accession>A0A1H4DM31</accession>
<protein>
    <submittedName>
        <fullName evidence="3">Acyl dehydratase</fullName>
    </submittedName>
</protein>
<dbReference type="AlphaFoldDB" id="A0A1H4DM31"/>
<dbReference type="STRING" id="592050.SAMN05421875_12611"/>
<evidence type="ECO:0000313" key="3">
    <source>
        <dbReference type="EMBL" id="SEA73500.1"/>
    </source>
</evidence>
<dbReference type="Gene3D" id="3.10.129.10">
    <property type="entry name" value="Hotdog Thioesterase"/>
    <property type="match status" value="2"/>
</dbReference>
<feature type="domain" description="FAS1-like dehydratase" evidence="2">
    <location>
        <begin position="6"/>
        <end position="137"/>
    </location>
</feature>
<dbReference type="GO" id="GO:0044594">
    <property type="term" value="F:17-beta-hydroxysteroid dehydrogenase (NAD+) activity"/>
    <property type="evidence" value="ECO:0007669"/>
    <property type="project" value="TreeGrafter"/>
</dbReference>
<name>A0A1H4DM31_9BURK</name>
<evidence type="ECO:0000259" key="1">
    <source>
        <dbReference type="Pfam" id="PF01575"/>
    </source>
</evidence>
<sequence length="296" mass="32116">MLDISLKGTDLTPFSAGVECDRLRLFAQVTGEENPLFCDEAVAQARGYPSLPLPPTFLFCLEMAGPRPMEVYERLQVNYAHVLHGEQHFVYHRLAFAGETLHFKPRIADLYEKKDGTLGFIVWETRVEASDGAPVADLRSVMIIRPPQPQSGHPTPRATTPAAKSGLPGLAAGPITRHQLGLYAGASGDYNPLHIDMDYARQAGMPDVFAHGMLSAAYLARVLTRRVEPAALRRLSVRFEAITHIGDEVHCQAWVTGHCIEQGDPCLTLALTARNQAGETKLTGTAVVAAAALSAP</sequence>
<evidence type="ECO:0000259" key="2">
    <source>
        <dbReference type="Pfam" id="PF13452"/>
    </source>
</evidence>
<dbReference type="GO" id="GO:0005835">
    <property type="term" value="C:fatty acid synthase complex"/>
    <property type="evidence" value="ECO:0007669"/>
    <property type="project" value="InterPro"/>
</dbReference>
<feature type="domain" description="MaoC-like" evidence="1">
    <location>
        <begin position="174"/>
        <end position="257"/>
    </location>
</feature>
<dbReference type="EMBL" id="FNQJ01000026">
    <property type="protein sequence ID" value="SEA73500.1"/>
    <property type="molecule type" value="Genomic_DNA"/>
</dbReference>
<dbReference type="RefSeq" id="WP_244273715.1">
    <property type="nucleotide sequence ID" value="NZ_CAXIQL010000092.1"/>
</dbReference>
<gene>
    <name evidence="3" type="ORF">SAMN05421875_12611</name>
</gene>
<keyword evidence="4" id="KW-1185">Reference proteome</keyword>
<evidence type="ECO:0000313" key="4">
    <source>
        <dbReference type="Proteomes" id="UP000199002"/>
    </source>
</evidence>
<dbReference type="Proteomes" id="UP000199002">
    <property type="component" value="Unassembled WGS sequence"/>
</dbReference>
<dbReference type="GO" id="GO:0004312">
    <property type="term" value="F:fatty acid synthase activity"/>
    <property type="evidence" value="ECO:0007669"/>
    <property type="project" value="InterPro"/>
</dbReference>
<dbReference type="PANTHER" id="PTHR13078:SF56">
    <property type="entry name" value="PEROXISOMAL MULTIFUNCTIONAL ENZYME TYPE 2"/>
    <property type="match status" value="1"/>
</dbReference>
<dbReference type="GO" id="GO:0006633">
    <property type="term" value="P:fatty acid biosynthetic process"/>
    <property type="evidence" value="ECO:0007669"/>
    <property type="project" value="InterPro"/>
</dbReference>
<dbReference type="Pfam" id="PF01575">
    <property type="entry name" value="MaoC_dehydratas"/>
    <property type="match status" value="1"/>
</dbReference>
<dbReference type="SUPFAM" id="SSF54637">
    <property type="entry name" value="Thioesterase/thiol ester dehydrase-isomerase"/>
    <property type="match status" value="2"/>
</dbReference>
<dbReference type="GeneID" id="90620194"/>
<dbReference type="GO" id="GO:0003857">
    <property type="term" value="F:(3S)-3-hydroxyacyl-CoA dehydrogenase (NAD+) activity"/>
    <property type="evidence" value="ECO:0007669"/>
    <property type="project" value="TreeGrafter"/>
</dbReference>
<dbReference type="CDD" id="cd03441">
    <property type="entry name" value="R_hydratase_like"/>
    <property type="match status" value="1"/>
</dbReference>
<dbReference type="InterPro" id="IPR029069">
    <property type="entry name" value="HotDog_dom_sf"/>
</dbReference>
<dbReference type="InterPro" id="IPR003965">
    <property type="entry name" value="Fatty_acid_synthase"/>
</dbReference>
<dbReference type="GO" id="GO:0006635">
    <property type="term" value="P:fatty acid beta-oxidation"/>
    <property type="evidence" value="ECO:0007669"/>
    <property type="project" value="TreeGrafter"/>
</dbReference>
<dbReference type="GO" id="GO:0004300">
    <property type="term" value="F:enoyl-CoA hydratase activity"/>
    <property type="evidence" value="ECO:0007669"/>
    <property type="project" value="TreeGrafter"/>
</dbReference>
<proteinExistence type="predicted"/>
<dbReference type="PRINTS" id="PR01483">
    <property type="entry name" value="FASYNTHASE"/>
</dbReference>
<dbReference type="Pfam" id="PF13452">
    <property type="entry name" value="FAS1_DH_region"/>
    <property type="match status" value="1"/>
</dbReference>
<reference evidence="4" key="1">
    <citation type="submission" date="2016-10" db="EMBL/GenBank/DDBJ databases">
        <authorList>
            <person name="Varghese N."/>
            <person name="Submissions S."/>
        </authorList>
    </citation>
    <scope>NUCLEOTIDE SEQUENCE [LARGE SCALE GENOMIC DNA]</scope>
    <source>
        <strain evidence="4">DSM 25157</strain>
    </source>
</reference>